<proteinExistence type="predicted"/>
<gene>
    <name evidence="1" type="ORF">TSPGSL018_26600</name>
</gene>
<accession>A0A061RMT4</accession>
<organism evidence="1">
    <name type="scientific">Tetraselmis sp. GSL018</name>
    <dbReference type="NCBI Taxonomy" id="582737"/>
    <lineage>
        <taxon>Eukaryota</taxon>
        <taxon>Viridiplantae</taxon>
        <taxon>Chlorophyta</taxon>
        <taxon>core chlorophytes</taxon>
        <taxon>Chlorodendrophyceae</taxon>
        <taxon>Chlorodendrales</taxon>
        <taxon>Chlorodendraceae</taxon>
        <taxon>Tetraselmis</taxon>
    </lineage>
</organism>
<feature type="non-terminal residue" evidence="1">
    <location>
        <position position="1"/>
    </location>
</feature>
<name>A0A061RMT4_9CHLO</name>
<sequence>KSNNGTSGNLGMATSHLTTPRPAVMSLYRLSGLAFRGQQTSRTSVVKLGGNTRGRTEDKFCKLALIHKKRGAMLLASASKDSDTSTSSD</sequence>
<protein>
    <submittedName>
        <fullName evidence="1">Uncharacterized protein</fullName>
    </submittedName>
</protein>
<reference evidence="1" key="1">
    <citation type="submission" date="2014-05" db="EMBL/GenBank/DDBJ databases">
        <title>The transcriptome of the halophilic microalga Tetraselmis sp. GSL018 isolated from the Great Salt Lake, Utah.</title>
        <authorList>
            <person name="Jinkerson R.E."/>
            <person name="D'Adamo S."/>
            <person name="Posewitz M.C."/>
        </authorList>
    </citation>
    <scope>NUCLEOTIDE SEQUENCE</scope>
    <source>
        <strain evidence="1">GSL018</strain>
    </source>
</reference>
<evidence type="ECO:0000313" key="1">
    <source>
        <dbReference type="EMBL" id="JAC74202.1"/>
    </source>
</evidence>
<dbReference type="AlphaFoldDB" id="A0A061RMT4"/>
<feature type="non-terminal residue" evidence="1">
    <location>
        <position position="89"/>
    </location>
</feature>
<dbReference type="EMBL" id="GBEZ01011599">
    <property type="protein sequence ID" value="JAC74202.1"/>
    <property type="molecule type" value="Transcribed_RNA"/>
</dbReference>